<protein>
    <submittedName>
        <fullName evidence="2">Uncharacterized protein</fullName>
    </submittedName>
</protein>
<reference evidence="2" key="1">
    <citation type="submission" date="2011-04" db="EMBL/GenBank/DDBJ databases">
        <title>Evolution of plant cell wall degrading machinery underlies the functional diversity of forest fungi.</title>
        <authorList>
            <consortium name="US DOE Joint Genome Institute (JGI-PGF)"/>
            <person name="Eastwood D.C."/>
            <person name="Floudas D."/>
            <person name="Binder M."/>
            <person name="Majcherczyk A."/>
            <person name="Schneider P."/>
            <person name="Aerts A."/>
            <person name="Asiegbu F.O."/>
            <person name="Baker S.E."/>
            <person name="Barry K."/>
            <person name="Bendiksby M."/>
            <person name="Blumentritt M."/>
            <person name="Coutinho P.M."/>
            <person name="Cullen D."/>
            <person name="Cullen D."/>
            <person name="Gathman A."/>
            <person name="Goodell B."/>
            <person name="Henrissat B."/>
            <person name="Ihrmark K."/>
            <person name="Kauserud H."/>
            <person name="Kohler A."/>
            <person name="LaButti K."/>
            <person name="Lapidus A."/>
            <person name="Lavin J.L."/>
            <person name="Lee Y.-H."/>
            <person name="Lindquist E."/>
            <person name="Lilly W."/>
            <person name="Lucas S."/>
            <person name="Morin E."/>
            <person name="Murat C."/>
            <person name="Oguiza J.A."/>
            <person name="Park J."/>
            <person name="Pisabarro A.G."/>
            <person name="Riley R."/>
            <person name="Rosling A."/>
            <person name="Salamov A."/>
            <person name="Schmidt O."/>
            <person name="Schmutz J."/>
            <person name="Skrede I."/>
            <person name="Stenlid J."/>
            <person name="Wiebenga A."/>
            <person name="Xie X."/>
            <person name="Kues U."/>
            <person name="Hibbett D.S."/>
            <person name="Hoffmeister D."/>
            <person name="Hogberg N."/>
            <person name="Martin F."/>
            <person name="Grigoriev I.V."/>
            <person name="Watkinson S.C."/>
        </authorList>
    </citation>
    <scope>NUCLEOTIDE SEQUENCE</scope>
    <source>
        <strain evidence="2">S7.9</strain>
    </source>
</reference>
<dbReference type="AlphaFoldDB" id="F8NY49"/>
<evidence type="ECO:0000256" key="1">
    <source>
        <dbReference type="SAM" id="MobiDB-lite"/>
    </source>
</evidence>
<dbReference type="RefSeq" id="XP_007318830.1">
    <property type="nucleotide sequence ID" value="XM_007318768.1"/>
</dbReference>
<accession>F8NY49</accession>
<feature type="compositionally biased region" description="Basic and acidic residues" evidence="1">
    <location>
        <begin position="1"/>
        <end position="16"/>
    </location>
</feature>
<feature type="compositionally biased region" description="Polar residues" evidence="1">
    <location>
        <begin position="54"/>
        <end position="68"/>
    </location>
</feature>
<sequence>MSNTDRMQEKEHEGKQKSSTAGGTAKTARNVPLPSYNSPACENDGSGGECRIPNTENDTGRYTQTNVPNAHIVKSRDPGFAAHSKKQGRIYKVVSSTVQFKENPSHDSTVPKARIV</sequence>
<dbReference type="KEGG" id="sla:SERLADRAFT_438412"/>
<dbReference type="Proteomes" id="UP000008064">
    <property type="component" value="Unassembled WGS sequence"/>
</dbReference>
<gene>
    <name evidence="2" type="ORF">SERLADRAFT_438412</name>
</gene>
<dbReference type="GeneID" id="18815015"/>
<evidence type="ECO:0000313" key="2">
    <source>
        <dbReference type="EMBL" id="EGO24811.1"/>
    </source>
</evidence>
<organism>
    <name type="scientific">Serpula lacrymans var. lacrymans (strain S7.9)</name>
    <name type="common">Dry rot fungus</name>
    <dbReference type="NCBI Taxonomy" id="578457"/>
    <lineage>
        <taxon>Eukaryota</taxon>
        <taxon>Fungi</taxon>
        <taxon>Dikarya</taxon>
        <taxon>Basidiomycota</taxon>
        <taxon>Agaricomycotina</taxon>
        <taxon>Agaricomycetes</taxon>
        <taxon>Agaricomycetidae</taxon>
        <taxon>Boletales</taxon>
        <taxon>Coniophorineae</taxon>
        <taxon>Serpulaceae</taxon>
        <taxon>Serpula</taxon>
    </lineage>
</organism>
<dbReference type="HOGENOM" id="CLU_2172619_0_0_1"/>
<dbReference type="EMBL" id="GL945434">
    <property type="protein sequence ID" value="EGO24811.1"/>
    <property type="molecule type" value="Genomic_DNA"/>
</dbReference>
<feature type="region of interest" description="Disordered" evidence="1">
    <location>
        <begin position="1"/>
        <end position="68"/>
    </location>
</feature>
<proteinExistence type="predicted"/>
<name>F8NY49_SERL9</name>